<name>A0ABW1UWI3_9LACO</name>
<feature type="domain" description="B3/B4 tRNA-binding" evidence="1">
    <location>
        <begin position="60"/>
        <end position="208"/>
    </location>
</feature>
<comment type="caution">
    <text evidence="2">The sequence shown here is derived from an EMBL/GenBank/DDBJ whole genome shotgun (WGS) entry which is preliminary data.</text>
</comment>
<evidence type="ECO:0000313" key="3">
    <source>
        <dbReference type="Proteomes" id="UP001596186"/>
    </source>
</evidence>
<dbReference type="Gene3D" id="3.50.40.10">
    <property type="entry name" value="Phenylalanyl-trna Synthetase, Chain B, domain 3"/>
    <property type="match status" value="1"/>
</dbReference>
<dbReference type="EMBL" id="JBHSSN010000015">
    <property type="protein sequence ID" value="MFC6323792.1"/>
    <property type="molecule type" value="Genomic_DNA"/>
</dbReference>
<dbReference type="PANTHER" id="PTHR39209">
    <property type="match status" value="1"/>
</dbReference>
<protein>
    <submittedName>
        <fullName evidence="2">B3/4 domain-containing protein</fullName>
    </submittedName>
</protein>
<proteinExistence type="predicted"/>
<accession>A0ABW1UWI3</accession>
<gene>
    <name evidence="2" type="ORF">ACFP1F_08580</name>
</gene>
<keyword evidence="3" id="KW-1185">Reference proteome</keyword>
<dbReference type="Proteomes" id="UP001596186">
    <property type="component" value="Unassembled WGS sequence"/>
</dbReference>
<evidence type="ECO:0000313" key="2">
    <source>
        <dbReference type="EMBL" id="MFC6323792.1"/>
    </source>
</evidence>
<reference evidence="3" key="1">
    <citation type="journal article" date="2019" name="Int. J. Syst. Evol. Microbiol.">
        <title>The Global Catalogue of Microorganisms (GCM) 10K type strain sequencing project: providing services to taxonomists for standard genome sequencing and annotation.</title>
        <authorList>
            <consortium name="The Broad Institute Genomics Platform"/>
            <consortium name="The Broad Institute Genome Sequencing Center for Infectious Disease"/>
            <person name="Wu L."/>
            <person name="Ma J."/>
        </authorList>
    </citation>
    <scope>NUCLEOTIDE SEQUENCE [LARGE SCALE GENOMIC DNA]</scope>
    <source>
        <strain evidence="3">CCM 8895</strain>
    </source>
</reference>
<organism evidence="2 3">
    <name type="scientific">Companilactobacillus baiquanensis</name>
    <dbReference type="NCBI Taxonomy" id="2486005"/>
    <lineage>
        <taxon>Bacteria</taxon>
        <taxon>Bacillati</taxon>
        <taxon>Bacillota</taxon>
        <taxon>Bacilli</taxon>
        <taxon>Lactobacillales</taxon>
        <taxon>Lactobacillaceae</taxon>
        <taxon>Companilactobacillus</taxon>
    </lineage>
</organism>
<dbReference type="SUPFAM" id="SSF56037">
    <property type="entry name" value="PheT/TilS domain"/>
    <property type="match status" value="1"/>
</dbReference>
<dbReference type="InterPro" id="IPR005146">
    <property type="entry name" value="B3/B4_tRNA-bd"/>
</dbReference>
<evidence type="ECO:0000259" key="1">
    <source>
        <dbReference type="SMART" id="SM00873"/>
    </source>
</evidence>
<dbReference type="InterPro" id="IPR020825">
    <property type="entry name" value="Phe-tRNA_synthase-like_B3/B4"/>
</dbReference>
<dbReference type="Pfam" id="PF03483">
    <property type="entry name" value="B3_4"/>
    <property type="match status" value="1"/>
</dbReference>
<sequence length="219" mass="24799">MNFKIDPVLVNKTALGITEIDFKNQTYDKKMWDELLNPLNEKISHDDTLETIRNNPTIISTKKVYKDLGKDPSRFRPSSDSLWRRVVKGKGLYQINALVDLNNYLSLIHKIPFGSYDLENISGDITFTVGKTGQAYHGIGKKNINLENMLLLSDDNGPFGGPTSDSTRAMISDDTKKAVIVAYMFNLDESIMTNIQDSVAKYVNEYLQDADIRDQKIIQ</sequence>
<dbReference type="PANTHER" id="PTHR39209:SF2">
    <property type="entry name" value="CYTOPLASMIC PROTEIN"/>
    <property type="match status" value="1"/>
</dbReference>
<dbReference type="RefSeq" id="WP_125592823.1">
    <property type="nucleotide sequence ID" value="NZ_JBHSSN010000015.1"/>
</dbReference>
<dbReference type="SMART" id="SM00873">
    <property type="entry name" value="B3_4"/>
    <property type="match status" value="1"/>
</dbReference>